<evidence type="ECO:0000313" key="5">
    <source>
        <dbReference type="Proteomes" id="UP001281447"/>
    </source>
</evidence>
<keyword evidence="2" id="KW-0812">Transmembrane</keyword>
<proteinExistence type="predicted"/>
<dbReference type="InterPro" id="IPR007621">
    <property type="entry name" value="TPM_dom"/>
</dbReference>
<dbReference type="Gene3D" id="3.10.310.50">
    <property type="match status" value="1"/>
</dbReference>
<keyword evidence="2" id="KW-0472">Membrane</keyword>
<evidence type="ECO:0000313" key="4">
    <source>
        <dbReference type="EMBL" id="MDY0395563.1"/>
    </source>
</evidence>
<evidence type="ECO:0000259" key="3">
    <source>
        <dbReference type="Pfam" id="PF04536"/>
    </source>
</evidence>
<evidence type="ECO:0000256" key="1">
    <source>
        <dbReference type="SAM" id="MobiDB-lite"/>
    </source>
</evidence>
<dbReference type="Pfam" id="PF04536">
    <property type="entry name" value="TPM_phosphatase"/>
    <property type="match status" value="1"/>
</dbReference>
<sequence>MVENKYSRILLLAVVVILFFSPLTTVFAKGDGTIDKRVYDDAKLLSKDEASQLETMAKKYSDKRETNFIIVTTKHPKPDDVQLYTEEFYDKKLPGYDKPAGNAAILTVDMKNREVYLAGFYKGEKYLDDHRLDLIRDKISSYITSEEYQKAFQKFIVMADDYMGYWPGIDPDSFFFSFWFQVGAPIGLALLVLSGMLRNTGGKVTVNARTYMNRDSFKLRKHRDVYLRKTVDRRRKPSNNNKSSGGGGGGVTRGGHSHSGSRGSF</sequence>
<protein>
    <submittedName>
        <fullName evidence="4">TPM domain-containing protein</fullName>
    </submittedName>
</protein>
<gene>
    <name evidence="4" type="ORF">RWE15_15445</name>
</gene>
<dbReference type="Proteomes" id="UP001281447">
    <property type="component" value="Unassembled WGS sequence"/>
</dbReference>
<reference evidence="4 5" key="1">
    <citation type="submission" date="2023-10" db="EMBL/GenBank/DDBJ databases">
        <title>Virgibacillus halophilus 5B73C genome.</title>
        <authorList>
            <person name="Miliotis G."/>
            <person name="Sengupta P."/>
            <person name="Hameed A."/>
            <person name="Chuvochina M."/>
            <person name="Mcdonagh F."/>
            <person name="Simpson A.C."/>
            <person name="Singh N.K."/>
            <person name="Rekha P.D."/>
            <person name="Raman K."/>
            <person name="Hugenholtz P."/>
            <person name="Venkateswaran K."/>
        </authorList>
    </citation>
    <scope>NUCLEOTIDE SEQUENCE [LARGE SCALE GENOMIC DNA]</scope>
    <source>
        <strain evidence="4 5">5B73C</strain>
    </source>
</reference>
<feature type="region of interest" description="Disordered" evidence="1">
    <location>
        <begin position="229"/>
        <end position="265"/>
    </location>
</feature>
<dbReference type="RefSeq" id="WP_390357760.1">
    <property type="nucleotide sequence ID" value="NZ_JBHUIZ010000016.1"/>
</dbReference>
<name>A0ABU5C9Q9_9BACI</name>
<comment type="caution">
    <text evidence="4">The sequence shown here is derived from an EMBL/GenBank/DDBJ whole genome shotgun (WGS) entry which is preliminary data.</text>
</comment>
<feature type="transmembrane region" description="Helical" evidence="2">
    <location>
        <begin position="174"/>
        <end position="193"/>
    </location>
</feature>
<feature type="compositionally biased region" description="Gly residues" evidence="1">
    <location>
        <begin position="244"/>
        <end position="253"/>
    </location>
</feature>
<keyword evidence="5" id="KW-1185">Reference proteome</keyword>
<dbReference type="EMBL" id="JAWDIP010000003">
    <property type="protein sequence ID" value="MDY0395563.1"/>
    <property type="molecule type" value="Genomic_DNA"/>
</dbReference>
<organism evidence="4 5">
    <name type="scientific">Tigheibacillus halophilus</name>
    <dbReference type="NCBI Taxonomy" id="361280"/>
    <lineage>
        <taxon>Bacteria</taxon>
        <taxon>Bacillati</taxon>
        <taxon>Bacillota</taxon>
        <taxon>Bacilli</taxon>
        <taxon>Bacillales</taxon>
        <taxon>Bacillaceae</taxon>
        <taxon>Tigheibacillus</taxon>
    </lineage>
</organism>
<feature type="domain" description="TPM" evidence="3">
    <location>
        <begin position="38"/>
        <end position="159"/>
    </location>
</feature>
<evidence type="ECO:0000256" key="2">
    <source>
        <dbReference type="SAM" id="Phobius"/>
    </source>
</evidence>
<keyword evidence="2" id="KW-1133">Transmembrane helix</keyword>
<accession>A0ABU5C9Q9</accession>